<keyword evidence="2" id="KW-1185">Reference proteome</keyword>
<evidence type="ECO:0000313" key="2">
    <source>
        <dbReference type="Proteomes" id="UP001142055"/>
    </source>
</evidence>
<dbReference type="EMBL" id="JAPWDV010000002">
    <property type="protein sequence ID" value="KAJ6219767.1"/>
    <property type="molecule type" value="Genomic_DNA"/>
</dbReference>
<sequence>MCRRHQFGCTKRIESASQRSNDKMRVHVNVTMETDGTRSLVDCGHFPTIPDQLFQCNERSVDLDNDALIRCCYIEMDETR</sequence>
<proteinExistence type="predicted"/>
<accession>A0A9Q0M8P8</accession>
<evidence type="ECO:0000313" key="1">
    <source>
        <dbReference type="EMBL" id="KAJ6219767.1"/>
    </source>
</evidence>
<protein>
    <submittedName>
        <fullName evidence="1">Uncharacterized protein</fullName>
    </submittedName>
</protein>
<organism evidence="1 2">
    <name type="scientific">Blomia tropicalis</name>
    <name type="common">Mite</name>
    <dbReference type="NCBI Taxonomy" id="40697"/>
    <lineage>
        <taxon>Eukaryota</taxon>
        <taxon>Metazoa</taxon>
        <taxon>Ecdysozoa</taxon>
        <taxon>Arthropoda</taxon>
        <taxon>Chelicerata</taxon>
        <taxon>Arachnida</taxon>
        <taxon>Acari</taxon>
        <taxon>Acariformes</taxon>
        <taxon>Sarcoptiformes</taxon>
        <taxon>Astigmata</taxon>
        <taxon>Glycyphagoidea</taxon>
        <taxon>Echimyopodidae</taxon>
        <taxon>Blomia</taxon>
    </lineage>
</organism>
<dbReference type="AlphaFoldDB" id="A0A9Q0M8P8"/>
<reference evidence="1" key="1">
    <citation type="submission" date="2022-12" db="EMBL/GenBank/DDBJ databases">
        <title>Genome assemblies of Blomia tropicalis.</title>
        <authorList>
            <person name="Cui Y."/>
        </authorList>
    </citation>
    <scope>NUCLEOTIDE SEQUENCE</scope>
    <source>
        <tissue evidence="1">Adult mites</tissue>
    </source>
</reference>
<dbReference type="Proteomes" id="UP001142055">
    <property type="component" value="Chromosome 2"/>
</dbReference>
<name>A0A9Q0M8P8_BLOTA</name>
<gene>
    <name evidence="1" type="ORF">RDWZM_005579</name>
</gene>
<comment type="caution">
    <text evidence="1">The sequence shown here is derived from an EMBL/GenBank/DDBJ whole genome shotgun (WGS) entry which is preliminary data.</text>
</comment>